<evidence type="ECO:0000256" key="1">
    <source>
        <dbReference type="ARBA" id="ARBA00022581"/>
    </source>
</evidence>
<gene>
    <name evidence="3" type="ORF">BLNAU_15790</name>
</gene>
<feature type="region of interest" description="Disordered" evidence="2">
    <location>
        <begin position="377"/>
        <end position="640"/>
    </location>
</feature>
<feature type="compositionally biased region" description="Basic and acidic residues" evidence="2">
    <location>
        <begin position="237"/>
        <end position="261"/>
    </location>
</feature>
<feature type="compositionally biased region" description="Polar residues" evidence="2">
    <location>
        <begin position="2513"/>
        <end position="2527"/>
    </location>
</feature>
<name>A0ABQ9XCA8_9EUKA</name>
<proteinExistence type="predicted"/>
<feature type="region of interest" description="Disordered" evidence="2">
    <location>
        <begin position="3322"/>
        <end position="3374"/>
    </location>
</feature>
<dbReference type="Gene3D" id="2.60.40.10">
    <property type="entry name" value="Immunoglobulins"/>
    <property type="match status" value="1"/>
</dbReference>
<keyword evidence="4" id="KW-1185">Reference proteome</keyword>
<feature type="compositionally biased region" description="Polar residues" evidence="2">
    <location>
        <begin position="2715"/>
        <end position="2724"/>
    </location>
</feature>
<feature type="compositionally biased region" description="Basic and acidic residues" evidence="2">
    <location>
        <begin position="439"/>
        <end position="457"/>
    </location>
</feature>
<feature type="compositionally biased region" description="Basic and acidic residues" evidence="2">
    <location>
        <begin position="628"/>
        <end position="638"/>
    </location>
</feature>
<feature type="compositionally biased region" description="Polar residues" evidence="2">
    <location>
        <begin position="566"/>
        <end position="577"/>
    </location>
</feature>
<feature type="compositionally biased region" description="Basic and acidic residues" evidence="2">
    <location>
        <begin position="1085"/>
        <end position="1095"/>
    </location>
</feature>
<feature type="region of interest" description="Disordered" evidence="2">
    <location>
        <begin position="1864"/>
        <end position="1938"/>
    </location>
</feature>
<feature type="compositionally biased region" description="Basic and acidic residues" evidence="2">
    <location>
        <begin position="94"/>
        <end position="135"/>
    </location>
</feature>
<dbReference type="InterPro" id="IPR013783">
    <property type="entry name" value="Ig-like_fold"/>
</dbReference>
<feature type="compositionally biased region" description="Basic residues" evidence="2">
    <location>
        <begin position="1902"/>
        <end position="1914"/>
    </location>
</feature>
<feature type="region of interest" description="Disordered" evidence="2">
    <location>
        <begin position="2165"/>
        <end position="2216"/>
    </location>
</feature>
<feature type="region of interest" description="Disordered" evidence="2">
    <location>
        <begin position="2796"/>
        <end position="2819"/>
    </location>
</feature>
<feature type="region of interest" description="Disordered" evidence="2">
    <location>
        <begin position="230"/>
        <end position="291"/>
    </location>
</feature>
<feature type="region of interest" description="Disordered" evidence="2">
    <location>
        <begin position="1778"/>
        <end position="1813"/>
    </location>
</feature>
<feature type="region of interest" description="Disordered" evidence="2">
    <location>
        <begin position="3153"/>
        <end position="3262"/>
    </location>
</feature>
<evidence type="ECO:0000256" key="2">
    <source>
        <dbReference type="SAM" id="MobiDB-lite"/>
    </source>
</evidence>
<organism evidence="3 4">
    <name type="scientific">Blattamonas nauphoetae</name>
    <dbReference type="NCBI Taxonomy" id="2049346"/>
    <lineage>
        <taxon>Eukaryota</taxon>
        <taxon>Metamonada</taxon>
        <taxon>Preaxostyla</taxon>
        <taxon>Oxymonadida</taxon>
        <taxon>Blattamonas</taxon>
    </lineage>
</organism>
<feature type="compositionally biased region" description="Basic residues" evidence="2">
    <location>
        <begin position="1322"/>
        <end position="1340"/>
    </location>
</feature>
<dbReference type="Proteomes" id="UP001281761">
    <property type="component" value="Unassembled WGS sequence"/>
</dbReference>
<feature type="region of interest" description="Disordered" evidence="2">
    <location>
        <begin position="691"/>
        <end position="767"/>
    </location>
</feature>
<feature type="compositionally biased region" description="Low complexity" evidence="2">
    <location>
        <begin position="863"/>
        <end position="877"/>
    </location>
</feature>
<dbReference type="PANTHER" id="PTHR13037">
    <property type="entry name" value="FORMIN"/>
    <property type="match status" value="1"/>
</dbReference>
<feature type="compositionally biased region" description="Basic and acidic residues" evidence="2">
    <location>
        <begin position="3190"/>
        <end position="3236"/>
    </location>
</feature>
<feature type="compositionally biased region" description="Basic and acidic residues" evidence="2">
    <location>
        <begin position="726"/>
        <end position="749"/>
    </location>
</feature>
<feature type="region of interest" description="Disordered" evidence="2">
    <location>
        <begin position="2852"/>
        <end position="2880"/>
    </location>
</feature>
<feature type="compositionally biased region" description="Polar residues" evidence="2">
    <location>
        <begin position="2325"/>
        <end position="2351"/>
    </location>
</feature>
<feature type="compositionally biased region" description="Polar residues" evidence="2">
    <location>
        <begin position="2439"/>
        <end position="2448"/>
    </location>
</feature>
<feature type="compositionally biased region" description="Basic and acidic residues" evidence="2">
    <location>
        <begin position="602"/>
        <end position="613"/>
    </location>
</feature>
<feature type="region of interest" description="Disordered" evidence="2">
    <location>
        <begin position="2507"/>
        <end position="2527"/>
    </location>
</feature>
<feature type="compositionally biased region" description="Basic and acidic residues" evidence="2">
    <location>
        <begin position="380"/>
        <end position="405"/>
    </location>
</feature>
<feature type="compositionally biased region" description="Polar residues" evidence="2">
    <location>
        <begin position="2361"/>
        <end position="2370"/>
    </location>
</feature>
<feature type="compositionally biased region" description="Polar residues" evidence="2">
    <location>
        <begin position="2187"/>
        <end position="2199"/>
    </location>
</feature>
<feature type="compositionally biased region" description="Basic residues" evidence="2">
    <location>
        <begin position="406"/>
        <end position="419"/>
    </location>
</feature>
<feature type="compositionally biased region" description="Basic and acidic residues" evidence="2">
    <location>
        <begin position="2424"/>
        <end position="2437"/>
    </location>
</feature>
<feature type="region of interest" description="Disordered" evidence="2">
    <location>
        <begin position="1532"/>
        <end position="1572"/>
    </location>
</feature>
<feature type="region of interest" description="Disordered" evidence="2">
    <location>
        <begin position="2684"/>
        <end position="2754"/>
    </location>
</feature>
<feature type="region of interest" description="Disordered" evidence="2">
    <location>
        <begin position="91"/>
        <end position="135"/>
    </location>
</feature>
<protein>
    <submittedName>
        <fullName evidence="3">Uncharacterized protein</fullName>
    </submittedName>
</protein>
<feature type="compositionally biased region" description="Pro residues" evidence="2">
    <location>
        <begin position="710"/>
        <end position="725"/>
    </location>
</feature>
<feature type="compositionally biased region" description="Basic and acidic residues" evidence="2">
    <location>
        <begin position="2736"/>
        <end position="2754"/>
    </location>
</feature>
<evidence type="ECO:0000313" key="3">
    <source>
        <dbReference type="EMBL" id="KAK2949309.1"/>
    </source>
</evidence>
<sequence length="3484" mass="392268">MPQNRSILISLHTNVKEANENLQTVLESPIFPSYILLNFETILQKISQDTNDQFSSLADQCLAHFDSLSATEEKTIAQILARELDDVFLSQQRQPDDQLPKTDKKNAKDNKTKETKATKPTSSEKTKKGKKGKETLEIDEGSEIEPPMIDEIDVNLLSPAQLFQVNEGSLEDLSTFNPPHKTFTDLLSHSRYAETADTTFIILLNFPFSERILIELSILSTEFPRPIQESLENEVPEDNKPEKGQKKGTKKEATKKKDAKEQQPTQSEDEQPAVPSIILPSNEEPPKRQKKARSYLPDVFLNLVFEDVLKQEPLYTTSSIPHQTFSVDTDGILLESDPTSHPLPSSLRFLVGLQRGFSQTVPLKTLKRHRPVLPQLLSSFEKENEQDVEEKKEEPLEEKKPEKKKAAPKKASRQGKRKGKGEEKEEEEKTEEVAELSEETLKQQALEKERKELEKTLRHNKQTDLQQLGELFDRLPPHPIITPGELTAKEAIVIGGGDEAQAKSESDDDDALRETSEDDSDEGKEASEKEHPPTPDPTQPSPSPPPEPEKPQKETKGKKKDKTLADTATSVPASSALPTARDALETNPESLPTQPKEDSDDENNRFNKQQKEGRRGRRRAERLRRKGRLNDLKQKTENSDTLEMLTEILMAPTVQTVAIKKQRDLSLVAARTIQKCFDGLLLKAIVDSELEKRGREASPELDTTSNTPNDMPPRSSPNSSPPESHPPTERVDGIEFKPHPPTTLEEKTPKPRRRARQLTKPTKAGLKSLYAKQIEPASDPYLPLLPLVRSVFAIEDSLGSDQKAVEMERRAREKRKAELVDDEMRWYEKAMKKREEEIRQRKLDELLRAEEEDESGESESKNTSDSTPKQTDDPPQQDQRESDEDDEAKEPNPIVLEDIELPEEVQDANDIDSSKLDNVIEDLVSNILHVRTAHLDQTALQRQKRKRERRLRNELHSIFKEEEELSTSEEERRRLAALKKDDDGLLNYNLPSEHPSHRPTPVPSPLNLRVMELDAVSVHPSNHLALSEYLLNQLNAFKPQFAVDRLLSELRHASHSTSAFFFSRVGPLFTRFFPKHRLTLSQQIQRDRIKSEKPNRRGPHNAKTIVKRSAEETESMWTMLRHFTKMIKKEDIQLLIWVVILHWLVFPRNYHKEEFTGRDNKRASTMTDGSEDHISSFPGLIEQAKDKPTKSSVLLREYDWTEEYDKDALMSLLPRLISNSELVQVGKCDADNTVLCALGLVPQAETVYRSRSEYSVDPKVLERKRKAPKIITVDQIDSAVASISQKLDEEAKEKALAESSAPAENPDVEAETAPSEDEKPKSKASAKRSKSPAKEKKGKKGKEEKPSKDAKPAEEPHETEESTAHQGVLQTFMNDLVDTVVQRCSADAPLPPQEHSRPHVKPAKAVLDETVSTVFPADHSKIVMKTLNNQSSLLVHHSNHSAVFGLTTVKPFALNSIINPQFNHSLPYPPLTQSPSDFYPPPIPISLPLPHTVPSTPSPFRGIPRVFVSLPFVDAFGRIIFDVDRRKDIIVSQDTKPKKQTQPPNRISFGMDVQSKPEALHQSSGDRSEVASHIESEYEQSLALSQAQVRDDGLNKSSRQKNKKTFATETPSFAELRLPPVEIQDRFVCSWNNTVTHSRNQLGNDNVLVCTGRDVTFTHALSQLSITIDLETGAVMQRKLNENVVKQGVVITDVSNEPDKVELNETEKKTEGEVQNALPSFSMKKTKNPTQIETEGVHRITFGVDGTTITKSMTQREQNSGKKAGVITEGSIMFANGDYSTFHKRDTKRRRRRRNYQSEEQPQPATDKAPKKRKLDVFDLIFDKVRKQKGMEADSETDDEMTVYGIDGAISSHQITDTCLAKRKQFRKRRRKPAVIDPSEAVSEGEGEGLEKSTGRPTSKSGTKKAGKGKKGKKAATEEVVEVQQTEKTEQPEEEEEDEMVLENMVHEWIADSIQQNLRKPNTNVDEGVADVDVSFDFQSNVWVSQHESGTVVIEKINDGFSQIQAVPDTDISTPQNLLEHLPTDYRVSLFPDGTRISTIPFHQPHLKAHPFDLTASAMPPFISGEHHEKCTSLNNDGEHLQSGREKRGRLKQHTQLFVGKDLIEHQHPVPPLEQNEEELLKPEWLCDNDRNLNEPFGVETVVECEGYARIETESVVVMKESTDHIRMEITNPPSTRPLTREDANAISPSTRTESASEQGESRAPSPVNNEPEEPETRIEYAIRPSRVKCVQQMNVKVVVVDGTEIEWRFDVDGPFVRIRCPDGNIIESGVNYVLFDTTMSVNLNKSIDKEEDKRLWWNERQPDHPLEDETEPDSLPEPDHRGQNQRTKQTSKLAKPPSSNSSTVGTPLSSKTKRSRKEGSVNQPHQLETVTSISAGFDVPFESLSLKEGLERTPAQSVHSMGPSPKGLSVTPSVRSVTSSRMWGEKSKQTSLKDLHSPAQSKMQMKPSSPPATAKKRKDPLQLRRLSHLHNGAYLFILGTIPKHVGTAVALSLSTPPEIVPLLPSLSKEDNCPNSVPNQTDDQSTVRTSQVVVPAEADQFVKLFQSYEQVYTTPSGFAFTPSFPPVSSLLSAPVFSLPPSTLLFSDWEPRTFVLSVSPSLHTDAVLHGPLKSDTLDHPHTVLSGRQIFESYSAQFFPPPLDLSTIMSSVSPFYTNIHSTSLSLIQKNAHNTLCVCSLLPQPPVPPKQPQQQQPPPQPSSLLTVHPPLHIDGPQQPFSTRSLRTSARHQHNASMTAEEKPQPLNEKQDTSERKPIYESLDVIEEYGDDDIVKFKDLAVITIPTCKVRICKQTYLFDEKPSSPDPTAEKGSDDAEGQKAREELRQFEEELRNEEAILQKMGLPPDEIAAELAEKRAEKEREQEAERKRAASDAQADPQSKPKFNIWDLIQQPPPASFSRTTELEDSFDEFDLQEPLNRDEKAYLYPRLFVIQKDGSGIELLRESDKTMDLFTYRNHGALNVVEAKPDQKSSNPYQPLILINEQYRHIGNVFSAQSKEDSQAAMSDTTGSGQTSLQAMIQSNPFACSVTISQHYPAFLTNTHLPYSFFSPRIDSFVPRAIQDRFVTQQHSQQKLLRRKQLFIGVRKLTSHPFISNSSFKVLSRALTDFQVWLQNKRQYDSVVMGKDMRTADQLKVSLAVNQRLQQIQRQYIQQKKHDTARKAMSISSSQTMDTDDGFIQTDRSEYDLPSSQKGRENVPDLKGDLVHMTDERDLGQRRNDSERVQDRLDDQYDEDKQLRTEAGLPNKSRRLSRTSATHMAVPEANRQKKIEKMERDATIQNYSVTGLHPAALTPQRHMTLGKRESAFLNQRTMKMKDTMKADQTLSARDATLPPVIRPPSPGTQQKTSTQRRDASPKSNKGNSTTQPLYTPTRRSRFPITASPAEVDFGTVEATDKASISARVLLTNVGADGVTFSAKVESEEKFITITLPKNKLQSGTAGYLHIDFSPQFTFSSEKTINSAVIVTIDNHPSQLRIPLSATIVVDDE</sequence>
<feature type="compositionally biased region" description="Polar residues" evidence="2">
    <location>
        <begin position="3353"/>
        <end position="3366"/>
    </location>
</feature>
<feature type="region of interest" description="Disordered" evidence="2">
    <location>
        <begin position="803"/>
        <end position="825"/>
    </location>
</feature>
<evidence type="ECO:0000313" key="4">
    <source>
        <dbReference type="Proteomes" id="UP001281761"/>
    </source>
</evidence>
<feature type="compositionally biased region" description="Low complexity" evidence="2">
    <location>
        <begin position="2410"/>
        <end position="2422"/>
    </location>
</feature>
<comment type="caution">
    <text evidence="3">The sequence shown here is derived from an EMBL/GenBank/DDBJ whole genome shotgun (WGS) entry which is preliminary data.</text>
</comment>
<feature type="compositionally biased region" description="Acidic residues" evidence="2">
    <location>
        <begin position="424"/>
        <end position="438"/>
    </location>
</feature>
<keyword evidence="1" id="KW-0945">Host-virus interaction</keyword>
<feature type="region of interest" description="Disordered" evidence="2">
    <location>
        <begin position="1084"/>
        <end position="1103"/>
    </location>
</feature>
<feature type="compositionally biased region" description="Pro residues" evidence="2">
    <location>
        <begin position="534"/>
        <end position="546"/>
    </location>
</feature>
<feature type="compositionally biased region" description="Basic and acidic residues" evidence="2">
    <location>
        <begin position="523"/>
        <end position="533"/>
    </location>
</feature>
<feature type="compositionally biased region" description="Basic residues" evidence="2">
    <location>
        <begin position="1785"/>
        <end position="1795"/>
    </location>
</feature>
<feature type="compositionally biased region" description="Pro residues" evidence="2">
    <location>
        <begin position="2684"/>
        <end position="2698"/>
    </location>
</feature>
<reference evidence="3 4" key="1">
    <citation type="journal article" date="2022" name="bioRxiv">
        <title>Genomics of Preaxostyla Flagellates Illuminates Evolutionary Transitions and the Path Towards Mitochondrial Loss.</title>
        <authorList>
            <person name="Novak L.V.F."/>
            <person name="Treitli S.C."/>
            <person name="Pyrih J."/>
            <person name="Halakuc P."/>
            <person name="Pipaliya S.V."/>
            <person name="Vacek V."/>
            <person name="Brzon O."/>
            <person name="Soukal P."/>
            <person name="Eme L."/>
            <person name="Dacks J.B."/>
            <person name="Karnkowska A."/>
            <person name="Elias M."/>
            <person name="Hampl V."/>
        </authorList>
    </citation>
    <scope>NUCLEOTIDE SEQUENCE [LARGE SCALE GENOMIC DNA]</scope>
    <source>
        <strain evidence="3">NAU3</strain>
        <tissue evidence="3">Gut</tissue>
    </source>
</reference>
<feature type="compositionally biased region" description="Basic and acidic residues" evidence="2">
    <location>
        <begin position="2852"/>
        <end position="2869"/>
    </location>
</feature>
<accession>A0ABQ9XCA8</accession>
<feature type="region of interest" description="Disordered" evidence="2">
    <location>
        <begin position="2391"/>
        <end position="2460"/>
    </location>
</feature>
<feature type="region of interest" description="Disordered" evidence="2">
    <location>
        <begin position="1291"/>
        <end position="1365"/>
    </location>
</feature>
<dbReference type="PANTHER" id="PTHR13037:SF24">
    <property type="entry name" value="POLYCOMB PROTEIN PCL-RELATED"/>
    <property type="match status" value="1"/>
</dbReference>
<dbReference type="EMBL" id="JARBJD010000159">
    <property type="protein sequence ID" value="KAK2949309.1"/>
    <property type="molecule type" value="Genomic_DNA"/>
</dbReference>
<feature type="compositionally biased region" description="Basic and acidic residues" evidence="2">
    <location>
        <begin position="1341"/>
        <end position="1363"/>
    </location>
</feature>
<feature type="compositionally biased region" description="Basic residues" evidence="2">
    <location>
        <begin position="1864"/>
        <end position="1873"/>
    </location>
</feature>
<feature type="region of interest" description="Disordered" evidence="2">
    <location>
        <begin position="1158"/>
        <end position="1181"/>
    </location>
</feature>
<feature type="region of interest" description="Disordered" evidence="2">
    <location>
        <begin position="2302"/>
        <end position="2370"/>
    </location>
</feature>
<feature type="region of interest" description="Disordered" evidence="2">
    <location>
        <begin position="845"/>
        <end position="903"/>
    </location>
</feature>
<feature type="compositionally biased region" description="Basic residues" evidence="2">
    <location>
        <begin position="614"/>
        <end position="627"/>
    </location>
</feature>
<feature type="compositionally biased region" description="Acidic residues" evidence="2">
    <location>
        <begin position="506"/>
        <end position="522"/>
    </location>
</feature>